<evidence type="ECO:0000256" key="4">
    <source>
        <dbReference type="ARBA" id="ARBA00022597"/>
    </source>
</evidence>
<keyword evidence="16" id="KW-1185">Reference proteome</keyword>
<reference evidence="15" key="1">
    <citation type="submission" date="2019-12" db="EMBL/GenBank/DDBJ databases">
        <authorList>
            <person name="zhang j."/>
            <person name="sun C.M."/>
        </authorList>
    </citation>
    <scope>NUCLEOTIDE SEQUENCE</scope>
    <source>
        <strain evidence="15">NS-1</strain>
    </source>
</reference>
<evidence type="ECO:0000256" key="6">
    <source>
        <dbReference type="ARBA" id="ARBA00022683"/>
    </source>
</evidence>
<dbReference type="RefSeq" id="WP_230868077.1">
    <property type="nucleotide sequence ID" value="NZ_CP046640.1"/>
</dbReference>
<evidence type="ECO:0000256" key="12">
    <source>
        <dbReference type="SAM" id="Phobius"/>
    </source>
</evidence>
<evidence type="ECO:0000259" key="13">
    <source>
        <dbReference type="PROSITE" id="PS51098"/>
    </source>
</evidence>
<evidence type="ECO:0000256" key="2">
    <source>
        <dbReference type="ARBA" id="ARBA00022448"/>
    </source>
</evidence>
<feature type="transmembrane region" description="Helical" evidence="12">
    <location>
        <begin position="381"/>
        <end position="403"/>
    </location>
</feature>
<dbReference type="Gene3D" id="3.30.1360.60">
    <property type="entry name" value="Glucose permease domain IIB"/>
    <property type="match status" value="1"/>
</dbReference>
<sequence length="520" mass="56952">MKKNILLLSQKFSQAAVQSVMFLAIMGIILAIAVIMQLSFMPSLIVFFGMLLKKMMDAMLNNLSIIFCVGLTTAFAKNKKVDAAIISVIVYIVFLASNNAWLTSQNMLAKPGVMDLFGTGQNTVLGFQVVDMNVFLGIILGCITGYIFNKFSNVQFGDMFRVYGGTRFVFIVMVPITLILAIVLSYVWPVVNCGINCLSGFMKSAGALGVFVYSFGNKFLVPTGLHHLLWMPFCFTGIGGTLNIVGKSVQGAVNIFYSEMSNSAALTAIDPSIRFATFGFAKIFGSIGIVLAMIKTAKSQNKKAVRGLLIPALFVAVVAGITEPLDFTFLFISPLLWVVHGLITGFSETLLWILGSRTYSIYGLLDTIVCNFVISPKLSKIYIFFTVGVIMAAVWYFVFVFLIRRLDIKTPGRENSVNDKTNSRADDSISVKTGNSNQDSELFIEGLGGAENIIEVNNCFTRLRIDVKDVSKVEKQIISKAEQKGIVIKGNNVQIIIGMAVENAKEKLVKLLNAKRGNVK</sequence>
<name>A0A8A7KJH6_9FIRM</name>
<feature type="transmembrane region" description="Helical" evidence="12">
    <location>
        <begin position="304"/>
        <end position="321"/>
    </location>
</feature>
<dbReference type="InterPro" id="IPR013013">
    <property type="entry name" value="PTS_EIIC_1"/>
</dbReference>
<dbReference type="GO" id="GO:0009401">
    <property type="term" value="P:phosphoenolpyruvate-dependent sugar phosphotransferase system"/>
    <property type="evidence" value="ECO:0007669"/>
    <property type="project" value="UniProtKB-KW"/>
</dbReference>
<dbReference type="PROSITE" id="PS51103">
    <property type="entry name" value="PTS_EIIC_TYPE_1"/>
    <property type="match status" value="1"/>
</dbReference>
<dbReference type="KEGG" id="ifn:GM661_18205"/>
<keyword evidence="3" id="KW-1003">Cell membrane</keyword>
<dbReference type="PANTHER" id="PTHR30009:SF24">
    <property type="entry name" value="PTS SYSTEM, IIBC COMPONENT"/>
    <property type="match status" value="1"/>
</dbReference>
<evidence type="ECO:0000313" key="15">
    <source>
        <dbReference type="EMBL" id="QTL99749.1"/>
    </source>
</evidence>
<dbReference type="EMBL" id="CP046640">
    <property type="protein sequence ID" value="QTL99749.1"/>
    <property type="molecule type" value="Genomic_DNA"/>
</dbReference>
<proteinExistence type="predicted"/>
<keyword evidence="7 12" id="KW-0812">Transmembrane</keyword>
<feature type="transmembrane region" description="Helical" evidence="12">
    <location>
        <begin position="200"/>
        <end position="216"/>
    </location>
</feature>
<feature type="transmembrane region" description="Helical" evidence="12">
    <location>
        <begin position="273"/>
        <end position="292"/>
    </location>
</feature>
<dbReference type="AlphaFoldDB" id="A0A8A7KJH6"/>
<evidence type="ECO:0000256" key="5">
    <source>
        <dbReference type="ARBA" id="ARBA00022679"/>
    </source>
</evidence>
<feature type="transmembrane region" description="Helical" evidence="12">
    <location>
        <begin position="58"/>
        <end position="76"/>
    </location>
</feature>
<feature type="transmembrane region" description="Helical" evidence="12">
    <location>
        <begin position="83"/>
        <end position="104"/>
    </location>
</feature>
<dbReference type="PANTHER" id="PTHR30009">
    <property type="entry name" value="CYTOCHROME C-TYPE SYNTHESIS PROTEIN AND PTS TRANSMEMBRANE COMPONENT"/>
    <property type="match status" value="1"/>
</dbReference>
<feature type="transmembrane region" description="Helical" evidence="12">
    <location>
        <begin position="124"/>
        <end position="148"/>
    </location>
</feature>
<dbReference type="InterPro" id="IPR003352">
    <property type="entry name" value="PTS_EIIC"/>
</dbReference>
<feature type="transmembrane region" description="Helical" evidence="12">
    <location>
        <begin position="228"/>
        <end position="253"/>
    </location>
</feature>
<dbReference type="Pfam" id="PF00367">
    <property type="entry name" value="PTS_EIIB"/>
    <property type="match status" value="1"/>
</dbReference>
<dbReference type="SUPFAM" id="SSF55604">
    <property type="entry name" value="Glucose permease domain IIB"/>
    <property type="match status" value="1"/>
</dbReference>
<dbReference type="Pfam" id="PF02378">
    <property type="entry name" value="PTS_EIIC"/>
    <property type="match status" value="1"/>
</dbReference>
<dbReference type="PROSITE" id="PS01035">
    <property type="entry name" value="PTS_EIIB_TYPE_1_CYS"/>
    <property type="match status" value="1"/>
</dbReference>
<evidence type="ECO:0000256" key="11">
    <source>
        <dbReference type="PROSITE-ProRule" id="PRU00421"/>
    </source>
</evidence>
<feature type="transmembrane region" description="Helical" evidence="12">
    <location>
        <begin position="327"/>
        <end position="347"/>
    </location>
</feature>
<feature type="transmembrane region" description="Helical" evidence="12">
    <location>
        <begin position="168"/>
        <end position="188"/>
    </location>
</feature>
<comment type="subcellular location">
    <subcellularLocation>
        <location evidence="1">Cell membrane</location>
        <topology evidence="1">Multi-pass membrane protein</topology>
    </subcellularLocation>
</comment>
<keyword evidence="5" id="KW-0808">Transferase</keyword>
<evidence type="ECO:0000256" key="8">
    <source>
        <dbReference type="ARBA" id="ARBA00022777"/>
    </source>
</evidence>
<keyword evidence="4 15" id="KW-0762">Sugar transport</keyword>
<dbReference type="InterPro" id="IPR018113">
    <property type="entry name" value="PTrfase_EIIB_Cys"/>
</dbReference>
<dbReference type="Proteomes" id="UP000665020">
    <property type="component" value="Chromosome"/>
</dbReference>
<evidence type="ECO:0000256" key="7">
    <source>
        <dbReference type="ARBA" id="ARBA00022692"/>
    </source>
</evidence>
<evidence type="ECO:0000256" key="1">
    <source>
        <dbReference type="ARBA" id="ARBA00004651"/>
    </source>
</evidence>
<keyword evidence="2" id="KW-0813">Transport</keyword>
<evidence type="ECO:0000256" key="3">
    <source>
        <dbReference type="ARBA" id="ARBA00022475"/>
    </source>
</evidence>
<feature type="domain" description="PTS EIIB type-1" evidence="13">
    <location>
        <begin position="437"/>
        <end position="518"/>
    </location>
</feature>
<dbReference type="PROSITE" id="PS51098">
    <property type="entry name" value="PTS_EIIB_TYPE_1"/>
    <property type="match status" value="1"/>
</dbReference>
<evidence type="ECO:0000313" key="16">
    <source>
        <dbReference type="Proteomes" id="UP000665020"/>
    </source>
</evidence>
<dbReference type="InterPro" id="IPR001996">
    <property type="entry name" value="PTS_IIB_1"/>
</dbReference>
<keyword evidence="6" id="KW-0598">Phosphotransferase system</keyword>
<feature type="domain" description="PTS EIIC type-1" evidence="14">
    <location>
        <begin position="3"/>
        <end position="415"/>
    </location>
</feature>
<evidence type="ECO:0000256" key="9">
    <source>
        <dbReference type="ARBA" id="ARBA00022989"/>
    </source>
</evidence>
<feature type="transmembrane region" description="Helical" evidence="12">
    <location>
        <begin position="359"/>
        <end position="375"/>
    </location>
</feature>
<dbReference type="GO" id="GO:0090563">
    <property type="term" value="F:protein-phosphocysteine-sugar phosphotransferase activity"/>
    <property type="evidence" value="ECO:0007669"/>
    <property type="project" value="TreeGrafter"/>
</dbReference>
<evidence type="ECO:0000259" key="14">
    <source>
        <dbReference type="PROSITE" id="PS51103"/>
    </source>
</evidence>
<protein>
    <submittedName>
        <fullName evidence="15">PTS sugar transporter subunit IIC</fullName>
    </submittedName>
</protein>
<dbReference type="NCBIfam" id="TIGR00826">
    <property type="entry name" value="EIIB_glc"/>
    <property type="match status" value="1"/>
</dbReference>
<dbReference type="GO" id="GO:0016301">
    <property type="term" value="F:kinase activity"/>
    <property type="evidence" value="ECO:0007669"/>
    <property type="project" value="UniProtKB-KW"/>
</dbReference>
<keyword evidence="10 12" id="KW-0472">Membrane</keyword>
<dbReference type="CDD" id="cd00212">
    <property type="entry name" value="PTS_IIB_glc"/>
    <property type="match status" value="1"/>
</dbReference>
<dbReference type="InterPro" id="IPR036878">
    <property type="entry name" value="Glu_permease_IIB"/>
</dbReference>
<evidence type="ECO:0000256" key="10">
    <source>
        <dbReference type="ARBA" id="ARBA00023136"/>
    </source>
</evidence>
<keyword evidence="8" id="KW-0418">Kinase</keyword>
<keyword evidence="9 12" id="KW-1133">Transmembrane helix</keyword>
<feature type="transmembrane region" description="Helical" evidence="12">
    <location>
        <begin position="20"/>
        <end position="52"/>
    </location>
</feature>
<dbReference type="GO" id="GO:0005886">
    <property type="term" value="C:plasma membrane"/>
    <property type="evidence" value="ECO:0007669"/>
    <property type="project" value="UniProtKB-SubCell"/>
</dbReference>
<accession>A0A8A7KJH6</accession>
<dbReference type="InterPro" id="IPR050429">
    <property type="entry name" value="PTS_Glucose_EIICBA"/>
</dbReference>
<feature type="active site" description="Phosphocysteine intermediate; for EIIB activity" evidence="11">
    <location>
        <position position="459"/>
    </location>
</feature>
<dbReference type="GO" id="GO:0008982">
    <property type="term" value="F:protein-N(PI)-phosphohistidine-sugar phosphotransferase activity"/>
    <property type="evidence" value="ECO:0007669"/>
    <property type="project" value="InterPro"/>
</dbReference>
<gene>
    <name evidence="15" type="ORF">GM661_18205</name>
</gene>
<organism evidence="15 16">
    <name type="scientific">Iocasia fonsfrigidae</name>
    <dbReference type="NCBI Taxonomy" id="2682810"/>
    <lineage>
        <taxon>Bacteria</taxon>
        <taxon>Bacillati</taxon>
        <taxon>Bacillota</taxon>
        <taxon>Clostridia</taxon>
        <taxon>Halanaerobiales</taxon>
        <taxon>Halanaerobiaceae</taxon>
        <taxon>Iocasia</taxon>
    </lineage>
</organism>